<comment type="caution">
    <text evidence="9">The sequence shown here is derived from an EMBL/GenBank/DDBJ whole genome shotgun (WGS) entry which is preliminary data.</text>
</comment>
<dbReference type="PANTHER" id="PTHR30576">
    <property type="entry name" value="COLANIC BIOSYNTHESIS UDP-GLUCOSE LIPID CARRIER TRANSFERASE"/>
    <property type="match status" value="1"/>
</dbReference>
<feature type="domain" description="Bacterial sugar transferase" evidence="8">
    <location>
        <begin position="299"/>
        <end position="487"/>
    </location>
</feature>
<comment type="similarity">
    <text evidence="2">Belongs to the bacterial sugar transferase family.</text>
</comment>
<evidence type="ECO:0000256" key="1">
    <source>
        <dbReference type="ARBA" id="ARBA00004141"/>
    </source>
</evidence>
<feature type="transmembrane region" description="Helical" evidence="7">
    <location>
        <begin position="304"/>
        <end position="327"/>
    </location>
</feature>
<dbReference type="Pfam" id="PF13727">
    <property type="entry name" value="CoA_binding_3"/>
    <property type="match status" value="1"/>
</dbReference>
<evidence type="ECO:0000256" key="7">
    <source>
        <dbReference type="SAM" id="Phobius"/>
    </source>
</evidence>
<feature type="transmembrane region" description="Helical" evidence="7">
    <location>
        <begin position="115"/>
        <end position="132"/>
    </location>
</feature>
<feature type="transmembrane region" description="Helical" evidence="7">
    <location>
        <begin position="50"/>
        <end position="67"/>
    </location>
</feature>
<dbReference type="GO" id="GO:0016740">
    <property type="term" value="F:transferase activity"/>
    <property type="evidence" value="ECO:0007669"/>
    <property type="project" value="UniProtKB-KW"/>
</dbReference>
<dbReference type="EMBL" id="JACRSX010000002">
    <property type="protein sequence ID" value="MBC8561653.1"/>
    <property type="molecule type" value="Genomic_DNA"/>
</dbReference>
<gene>
    <name evidence="9" type="ORF">H8704_03245</name>
</gene>
<keyword evidence="6 7" id="KW-0472">Membrane</keyword>
<sequence>MGGRLLYVRREKSWLKHIDFAVLDIFCIIVTFYIGYIFRHGIGSDFTTYYWRLLCILVVLDISVSLIRSSHKSIVRRSYLREMLDTVTHCVTVDGLALFFLFLVQETGIYSRESLLIYFVLHNIATYVARCLHKHALRKKMTSNPDVEQMLILTNREGAEQCVRELSQDEYRNYQVVGVVLMDDIYEEENTPQESELNPAVKEAAATEEIAGVPVVSNYNGVRDYLMEHVVDSVFLNLQLDSKKSRRLNNELIRAGVTVHINLVRVPDDIPNRTVERLGNYTVLTTGLRLASARQIMMKRLLDIAGGLVGSLLTALVSVFIGPFIYFQSPGPIYFKQKRVGKNGRTFEIYKFRSMYMDAEERKKELMQQNEMDGLMFKMKDDPRIIPIGHFIRKYSIDELPQFFNVLKGDMSIVGTRPPTVDEYEQYQVHHRGRLASKPGITGLWQVSGRNQITDFEEIVELDTDYIMRWSVVEDIRIILKTVRLVIHGDGE</sequence>
<evidence type="ECO:0000256" key="5">
    <source>
        <dbReference type="ARBA" id="ARBA00022989"/>
    </source>
</evidence>
<proteinExistence type="inferred from homology"/>
<evidence type="ECO:0000256" key="6">
    <source>
        <dbReference type="ARBA" id="ARBA00023136"/>
    </source>
</evidence>
<feature type="transmembrane region" description="Helical" evidence="7">
    <location>
        <begin position="79"/>
        <end position="103"/>
    </location>
</feature>
<protein>
    <submittedName>
        <fullName evidence="9">Sugar transferase</fullName>
    </submittedName>
</protein>
<name>A0ABR7N0U5_9FIRM</name>
<evidence type="ECO:0000259" key="8">
    <source>
        <dbReference type="Pfam" id="PF02397"/>
    </source>
</evidence>
<dbReference type="PANTHER" id="PTHR30576:SF10">
    <property type="entry name" value="SLL5057 PROTEIN"/>
    <property type="match status" value="1"/>
</dbReference>
<comment type="subcellular location">
    <subcellularLocation>
        <location evidence="1">Membrane</location>
        <topology evidence="1">Multi-pass membrane protein</topology>
    </subcellularLocation>
</comment>
<evidence type="ECO:0000256" key="3">
    <source>
        <dbReference type="ARBA" id="ARBA00022679"/>
    </source>
</evidence>
<feature type="transmembrane region" description="Helical" evidence="7">
    <location>
        <begin position="20"/>
        <end position="38"/>
    </location>
</feature>
<keyword evidence="5 7" id="KW-1133">Transmembrane helix</keyword>
<dbReference type="InterPro" id="IPR017475">
    <property type="entry name" value="EPS_sugar_tfrase"/>
</dbReference>
<keyword evidence="4 7" id="KW-0812">Transmembrane</keyword>
<dbReference type="Proteomes" id="UP000606193">
    <property type="component" value="Unassembled WGS sequence"/>
</dbReference>
<keyword evidence="10" id="KW-1185">Reference proteome</keyword>
<reference evidence="9 10" key="1">
    <citation type="submission" date="2020-08" db="EMBL/GenBank/DDBJ databases">
        <title>Genome public.</title>
        <authorList>
            <person name="Liu C."/>
            <person name="Sun Q."/>
        </authorList>
    </citation>
    <scope>NUCLEOTIDE SEQUENCE [LARGE SCALE GENOMIC DNA]</scope>
    <source>
        <strain evidence="9 10">NSJ-37</strain>
    </source>
</reference>
<organism evidence="9 10">
    <name type="scientific">Jutongia huaianensis</name>
    <dbReference type="NCBI Taxonomy" id="2763668"/>
    <lineage>
        <taxon>Bacteria</taxon>
        <taxon>Bacillati</taxon>
        <taxon>Bacillota</taxon>
        <taxon>Clostridia</taxon>
        <taxon>Lachnospirales</taxon>
        <taxon>Lachnospiraceae</taxon>
        <taxon>Jutongia</taxon>
    </lineage>
</organism>
<evidence type="ECO:0000313" key="10">
    <source>
        <dbReference type="Proteomes" id="UP000606193"/>
    </source>
</evidence>
<evidence type="ECO:0000313" key="9">
    <source>
        <dbReference type="EMBL" id="MBC8561653.1"/>
    </source>
</evidence>
<dbReference type="NCBIfam" id="TIGR03025">
    <property type="entry name" value="EPS_sugtrans"/>
    <property type="match status" value="1"/>
</dbReference>
<evidence type="ECO:0000256" key="4">
    <source>
        <dbReference type="ARBA" id="ARBA00022692"/>
    </source>
</evidence>
<dbReference type="InterPro" id="IPR003362">
    <property type="entry name" value="Bact_transf"/>
</dbReference>
<keyword evidence="3 9" id="KW-0808">Transferase</keyword>
<dbReference type="Pfam" id="PF02397">
    <property type="entry name" value="Bac_transf"/>
    <property type="match status" value="1"/>
</dbReference>
<accession>A0ABR7N0U5</accession>
<evidence type="ECO:0000256" key="2">
    <source>
        <dbReference type="ARBA" id="ARBA00006464"/>
    </source>
</evidence>